<organism evidence="3 4">
    <name type="scientific">Striga hermonthica</name>
    <name type="common">Purple witchweed</name>
    <name type="synonym">Buchnera hermonthica</name>
    <dbReference type="NCBI Taxonomy" id="68872"/>
    <lineage>
        <taxon>Eukaryota</taxon>
        <taxon>Viridiplantae</taxon>
        <taxon>Streptophyta</taxon>
        <taxon>Embryophyta</taxon>
        <taxon>Tracheophyta</taxon>
        <taxon>Spermatophyta</taxon>
        <taxon>Magnoliopsida</taxon>
        <taxon>eudicotyledons</taxon>
        <taxon>Gunneridae</taxon>
        <taxon>Pentapetalae</taxon>
        <taxon>asterids</taxon>
        <taxon>lamiids</taxon>
        <taxon>Lamiales</taxon>
        <taxon>Orobanchaceae</taxon>
        <taxon>Buchnereae</taxon>
        <taxon>Striga</taxon>
    </lineage>
</organism>
<dbReference type="EMBL" id="CACSLK010007274">
    <property type="protein sequence ID" value="CAA0810879.1"/>
    <property type="molecule type" value="Genomic_DNA"/>
</dbReference>
<dbReference type="OrthoDB" id="1745081at2759"/>
<keyword evidence="1" id="KW-0812">Transmembrane</keyword>
<comment type="caution">
    <text evidence="3">The sequence shown here is derived from an EMBL/GenBank/DDBJ whole genome shotgun (WGS) entry which is preliminary data.</text>
</comment>
<name>A0A9N7R1T9_STRHE</name>
<protein>
    <submittedName>
        <fullName evidence="3">Uncharacterized mitochondrial protein AtMg01250</fullName>
    </submittedName>
</protein>
<keyword evidence="1" id="KW-0472">Membrane</keyword>
<gene>
    <name evidence="3" type="ORF">SHERM_12324</name>
</gene>
<dbReference type="InterPro" id="IPR000477">
    <property type="entry name" value="RT_dom"/>
</dbReference>
<keyword evidence="4" id="KW-1185">Reference proteome</keyword>
<accession>A0A9N7R1T9</accession>
<dbReference type="PANTHER" id="PTHR33116:SF86">
    <property type="entry name" value="REVERSE TRANSCRIPTASE DOMAIN-CONTAINING PROTEIN"/>
    <property type="match status" value="1"/>
</dbReference>
<feature type="non-terminal residue" evidence="3">
    <location>
        <position position="256"/>
    </location>
</feature>
<dbReference type="PROSITE" id="PS50878">
    <property type="entry name" value="RT_POL"/>
    <property type="match status" value="1"/>
</dbReference>
<evidence type="ECO:0000313" key="3">
    <source>
        <dbReference type="EMBL" id="CAA0810879.1"/>
    </source>
</evidence>
<reference evidence="3" key="1">
    <citation type="submission" date="2019-12" db="EMBL/GenBank/DDBJ databases">
        <authorList>
            <person name="Scholes J."/>
        </authorList>
    </citation>
    <scope>NUCLEOTIDE SEQUENCE</scope>
</reference>
<feature type="domain" description="Reverse transcriptase" evidence="2">
    <location>
        <begin position="1"/>
        <end position="149"/>
    </location>
</feature>
<feature type="transmembrane region" description="Helical" evidence="1">
    <location>
        <begin position="7"/>
        <end position="26"/>
    </location>
</feature>
<evidence type="ECO:0000256" key="1">
    <source>
        <dbReference type="SAM" id="Phobius"/>
    </source>
</evidence>
<evidence type="ECO:0000313" key="4">
    <source>
        <dbReference type="Proteomes" id="UP001153555"/>
    </source>
</evidence>
<dbReference type="Pfam" id="PF00078">
    <property type="entry name" value="RVT_1"/>
    <property type="match status" value="1"/>
</dbReference>
<sequence>MDFCSQFVSWILSCICTSSFSFNILGQPLGMLKPSRGLRQGDPLSPYLFIIISEALSNLIKQASILYSFQGIKISKASPPVIHLFFVDDSIFFCKADTSHALLISTILRLYGLDSSQHVNMHKSSIFFSKNTPQHIKSNTVSILNGISIVHSTKYLGLPLGLGRSKKDIFSFVTNKVNQRLSSWKNIFLSEAGKAFLLNSVIGALSTFVMSCFKLPLAVCKDICRLCASFWWGSRDNDRNKIHWASWQKLTLPKEC</sequence>
<proteinExistence type="predicted"/>
<dbReference type="Proteomes" id="UP001153555">
    <property type="component" value="Unassembled WGS sequence"/>
</dbReference>
<evidence type="ECO:0000259" key="2">
    <source>
        <dbReference type="PROSITE" id="PS50878"/>
    </source>
</evidence>
<dbReference type="AlphaFoldDB" id="A0A9N7R1T9"/>
<keyword evidence="1" id="KW-1133">Transmembrane helix</keyword>
<dbReference type="PANTHER" id="PTHR33116">
    <property type="entry name" value="REVERSE TRANSCRIPTASE ZINC-BINDING DOMAIN-CONTAINING PROTEIN-RELATED-RELATED"/>
    <property type="match status" value="1"/>
</dbReference>